<dbReference type="InterPro" id="IPR058248">
    <property type="entry name" value="Lxx211020-like"/>
</dbReference>
<gene>
    <name evidence="2" type="ORF">CNR27_08165</name>
</gene>
<dbReference type="PANTHER" id="PTHR36302:SF1">
    <property type="entry name" value="COPPER CHAPERONE PCU(A)C"/>
    <property type="match status" value="1"/>
</dbReference>
<dbReference type="OrthoDB" id="9796962at2"/>
<dbReference type="SUPFAM" id="SSF110087">
    <property type="entry name" value="DR1885-like metal-binding protein"/>
    <property type="match status" value="1"/>
</dbReference>
<dbReference type="KEGG" id="lum:CNR27_08165"/>
<dbReference type="PANTHER" id="PTHR36302">
    <property type="entry name" value="BLR7088 PROTEIN"/>
    <property type="match status" value="1"/>
</dbReference>
<dbReference type="InterPro" id="IPR036182">
    <property type="entry name" value="PCuAC_sf"/>
</dbReference>
<feature type="signal peptide" evidence="1">
    <location>
        <begin position="1"/>
        <end position="23"/>
    </location>
</feature>
<evidence type="ECO:0000313" key="2">
    <source>
        <dbReference type="EMBL" id="ATD67412.1"/>
    </source>
</evidence>
<dbReference type="AlphaFoldDB" id="A0A290XE40"/>
<reference evidence="3" key="1">
    <citation type="submission" date="2017-09" db="EMBL/GenBank/DDBJ databases">
        <title>Luteimonas liuhanmingii sp.nov., isolated from the intestinal contents of Tibetan Plateau Pika in Yushu, Qinghai Province, China.</title>
        <authorList>
            <person name="Gui Z."/>
        </authorList>
    </citation>
    <scope>NUCLEOTIDE SEQUENCE [LARGE SCALE GENOMIC DNA]</scope>
    <source>
        <strain evidence="3">100111</strain>
    </source>
</reference>
<protein>
    <submittedName>
        <fullName evidence="2">Transporter</fullName>
    </submittedName>
</protein>
<sequence length="179" mass="18673">MSRTTVLAAGLATLVLTACQPGAEQGGDQRPPHATSDGDAAAAVAEGVHVSDAWIRETPPTAAVAGGYVTLKATSSDRLVSVDTEAAESVEIHEMRHDGGMMRMRELPDGVELPPGAEIVLRPGGNHLMFINPVEPMRAGQTVEATLHFAHAPTQTVVFEVRPLAAETAAPDTQTPPAQ</sequence>
<dbReference type="PROSITE" id="PS51257">
    <property type="entry name" value="PROKAR_LIPOPROTEIN"/>
    <property type="match status" value="1"/>
</dbReference>
<name>A0A290XE40_9GAMM</name>
<evidence type="ECO:0000313" key="3">
    <source>
        <dbReference type="Proteomes" id="UP000218968"/>
    </source>
</evidence>
<keyword evidence="1" id="KW-0732">Signal</keyword>
<feature type="chain" id="PRO_5013104003" evidence="1">
    <location>
        <begin position="24"/>
        <end position="179"/>
    </location>
</feature>
<keyword evidence="3" id="KW-1185">Reference proteome</keyword>
<dbReference type="InterPro" id="IPR007410">
    <property type="entry name" value="LpqE-like"/>
</dbReference>
<dbReference type="Pfam" id="PF04314">
    <property type="entry name" value="PCuAC"/>
    <property type="match status" value="1"/>
</dbReference>
<dbReference type="EMBL" id="CP023406">
    <property type="protein sequence ID" value="ATD67412.1"/>
    <property type="molecule type" value="Genomic_DNA"/>
</dbReference>
<evidence type="ECO:0000256" key="1">
    <source>
        <dbReference type="SAM" id="SignalP"/>
    </source>
</evidence>
<dbReference type="Gene3D" id="2.60.40.1890">
    <property type="entry name" value="PCu(A)C copper chaperone"/>
    <property type="match status" value="1"/>
</dbReference>
<organism evidence="2 3">
    <name type="scientific">Luteimonas chenhongjianii</name>
    <dbReference type="NCBI Taxonomy" id="2006110"/>
    <lineage>
        <taxon>Bacteria</taxon>
        <taxon>Pseudomonadati</taxon>
        <taxon>Pseudomonadota</taxon>
        <taxon>Gammaproteobacteria</taxon>
        <taxon>Lysobacterales</taxon>
        <taxon>Lysobacteraceae</taxon>
        <taxon>Luteimonas</taxon>
    </lineage>
</organism>
<accession>A0A290XE40</accession>
<dbReference type="RefSeq" id="WP_096297816.1">
    <property type="nucleotide sequence ID" value="NZ_CP023406.1"/>
</dbReference>
<dbReference type="Proteomes" id="UP000218968">
    <property type="component" value="Chromosome"/>
</dbReference>
<proteinExistence type="predicted"/>